<evidence type="ECO:0000256" key="1">
    <source>
        <dbReference type="ARBA" id="ARBA00004225"/>
    </source>
</evidence>
<geneLocation type="mitochondrion" evidence="19"/>
<dbReference type="GO" id="GO:0003954">
    <property type="term" value="F:NADH dehydrogenase activity"/>
    <property type="evidence" value="ECO:0007669"/>
    <property type="project" value="TreeGrafter"/>
</dbReference>
<keyword evidence="6 16" id="KW-0679">Respiratory chain</keyword>
<feature type="domain" description="NADH:quinone oxidoreductase/Mrp antiporter transmembrane" evidence="18">
    <location>
        <begin position="74"/>
        <end position="330"/>
    </location>
</feature>
<keyword evidence="17" id="KW-0732">Signal</keyword>
<feature type="signal peptide" evidence="17">
    <location>
        <begin position="1"/>
        <end position="19"/>
    </location>
</feature>
<evidence type="ECO:0000256" key="7">
    <source>
        <dbReference type="ARBA" id="ARBA00022692"/>
    </source>
</evidence>
<sequence>MQAFSFFWLWLSSFSRVSCTQGSNFFWSSERARLLFLLPLVVPISAWRAPRYRRFFHTVLVFRICAFCALFFRAPSWLLLFFSFEAVGARTFLLIGLFGGLARRYSAGLHFFGYGALGATFLWLSWLASRASSTLSPHWGAGESSLWWWGWRIPFLFKLPLYPAHDWLLRAHSEASLVGSVLLATVLLKLGGMGLIRLALPAEPFLLSISFLGLLVGPFLTLRQVHAKRLVAASSLGHMARVGAVLACGQPSPRRYLMVAHGLTSPFLFFLVVQMASRLNSFSTALWRGWLRARPLFSFFLLLAAAAGWGFPPAASFFREVRRAEAWLTYGTPLAVRALRSGAIGRIYSLFLVGRTGGGAHHPSFSYSRDWTRGEILFGIFWLALSLTAGWGYYLLF</sequence>
<keyword evidence="11 16" id="KW-0520">NAD</keyword>
<evidence type="ECO:0000313" key="19">
    <source>
        <dbReference type="EMBL" id="AMJ16581.1"/>
    </source>
</evidence>
<comment type="subcellular location">
    <subcellularLocation>
        <location evidence="1 16">Mitochondrion membrane</location>
        <topology evidence="1 16">Multi-pass membrane protein</topology>
    </subcellularLocation>
</comment>
<keyword evidence="7 16" id="KW-0812">Transmembrane</keyword>
<feature type="transmembrane region" description="Helical" evidence="16">
    <location>
        <begin position="256"/>
        <end position="276"/>
    </location>
</feature>
<evidence type="ECO:0000256" key="9">
    <source>
        <dbReference type="ARBA" id="ARBA00022982"/>
    </source>
</evidence>
<comment type="catalytic activity">
    <reaction evidence="15 16">
        <text>a ubiquinone + NADH + 5 H(+)(in) = a ubiquinol + NAD(+) + 4 H(+)(out)</text>
        <dbReference type="Rhea" id="RHEA:29091"/>
        <dbReference type="Rhea" id="RHEA-COMP:9565"/>
        <dbReference type="Rhea" id="RHEA-COMP:9566"/>
        <dbReference type="ChEBI" id="CHEBI:15378"/>
        <dbReference type="ChEBI" id="CHEBI:16389"/>
        <dbReference type="ChEBI" id="CHEBI:17976"/>
        <dbReference type="ChEBI" id="CHEBI:57540"/>
        <dbReference type="ChEBI" id="CHEBI:57945"/>
        <dbReference type="EC" id="7.1.1.2"/>
    </reaction>
</comment>
<dbReference type="EMBL" id="KU244282">
    <property type="protein sequence ID" value="AMJ16581.1"/>
    <property type="molecule type" value="mRNA"/>
</dbReference>
<evidence type="ECO:0000256" key="8">
    <source>
        <dbReference type="ARBA" id="ARBA00022967"/>
    </source>
</evidence>
<protein>
    <recommendedName>
        <fullName evidence="4 16">NADH-ubiquinone oxidoreductase chain 4</fullName>
        <ecNumber evidence="3 16">7.1.1.2</ecNumber>
    </recommendedName>
</protein>
<evidence type="ECO:0000256" key="13">
    <source>
        <dbReference type="ARBA" id="ARBA00023128"/>
    </source>
</evidence>
<keyword evidence="14 16" id="KW-0472">Membrane</keyword>
<feature type="non-terminal residue" evidence="19">
    <location>
        <position position="397"/>
    </location>
</feature>
<dbReference type="GO" id="GO:0048039">
    <property type="term" value="F:ubiquinone binding"/>
    <property type="evidence" value="ECO:0007669"/>
    <property type="project" value="TreeGrafter"/>
</dbReference>
<evidence type="ECO:0000256" key="16">
    <source>
        <dbReference type="RuleBase" id="RU003297"/>
    </source>
</evidence>
<feature type="transmembrane region" description="Helical" evidence="16">
    <location>
        <begin position="376"/>
        <end position="396"/>
    </location>
</feature>
<name>A0A140CUV1_9METZ</name>
<dbReference type="InterPro" id="IPR001750">
    <property type="entry name" value="ND/Mrp_TM"/>
</dbReference>
<gene>
    <name evidence="19" type="primary">nad4</name>
</gene>
<accession>A0A140CUV1</accession>
<feature type="transmembrane region" description="Helical" evidence="16">
    <location>
        <begin position="108"/>
        <end position="126"/>
    </location>
</feature>
<dbReference type="GO" id="GO:0008137">
    <property type="term" value="F:NADH dehydrogenase (ubiquinone) activity"/>
    <property type="evidence" value="ECO:0007669"/>
    <property type="project" value="UniProtKB-UniRule"/>
</dbReference>
<dbReference type="Pfam" id="PF00361">
    <property type="entry name" value="Proton_antipo_M"/>
    <property type="match status" value="1"/>
</dbReference>
<evidence type="ECO:0000256" key="10">
    <source>
        <dbReference type="ARBA" id="ARBA00022989"/>
    </source>
</evidence>
<evidence type="ECO:0000256" key="17">
    <source>
        <dbReference type="SAM" id="SignalP"/>
    </source>
</evidence>
<evidence type="ECO:0000256" key="6">
    <source>
        <dbReference type="ARBA" id="ARBA00022660"/>
    </source>
</evidence>
<keyword evidence="13 16" id="KW-0496">Mitochondrion</keyword>
<evidence type="ECO:0000256" key="12">
    <source>
        <dbReference type="ARBA" id="ARBA00023075"/>
    </source>
</evidence>
<feature type="transmembrane region" description="Helical" evidence="16">
    <location>
        <begin position="146"/>
        <end position="164"/>
    </location>
</feature>
<feature type="transmembrane region" description="Helical" evidence="16">
    <location>
        <begin position="296"/>
        <end position="318"/>
    </location>
</feature>
<dbReference type="InterPro" id="IPR003918">
    <property type="entry name" value="NADH_UbQ_OxRdtase"/>
</dbReference>
<feature type="chain" id="PRO_5007301793" description="NADH-ubiquinone oxidoreductase chain 4" evidence="17">
    <location>
        <begin position="20"/>
        <end position="397"/>
    </location>
</feature>
<keyword evidence="5 16" id="KW-0813">Transport</keyword>
<dbReference type="GO" id="GO:0015990">
    <property type="term" value="P:electron transport coupled proton transport"/>
    <property type="evidence" value="ECO:0007669"/>
    <property type="project" value="TreeGrafter"/>
</dbReference>
<reference evidence="19" key="1">
    <citation type="journal article" date="2016" name="Curr. Biol.">
        <title>Extensive Mitochondrial mRNA Editing and Unusual Mitochondrial Genome Organization in Calcaronean Sponges.</title>
        <authorList>
            <person name="Lavrov D.V."/>
            <person name="Adamski M."/>
            <person name="Chevaldonne P."/>
            <person name="Adamska M."/>
        </authorList>
    </citation>
    <scope>NUCLEOTIDE SEQUENCE</scope>
</reference>
<evidence type="ECO:0000256" key="3">
    <source>
        <dbReference type="ARBA" id="ARBA00012944"/>
    </source>
</evidence>
<evidence type="ECO:0000256" key="2">
    <source>
        <dbReference type="ARBA" id="ARBA00009025"/>
    </source>
</evidence>
<evidence type="ECO:0000259" key="18">
    <source>
        <dbReference type="Pfam" id="PF00361"/>
    </source>
</evidence>
<dbReference type="GO" id="GO:0042773">
    <property type="term" value="P:ATP synthesis coupled electron transport"/>
    <property type="evidence" value="ECO:0007669"/>
    <property type="project" value="InterPro"/>
</dbReference>
<dbReference type="PANTHER" id="PTHR43507:SF20">
    <property type="entry name" value="NADH-UBIQUINONE OXIDOREDUCTASE CHAIN 4"/>
    <property type="match status" value="1"/>
</dbReference>
<dbReference type="PRINTS" id="PR01437">
    <property type="entry name" value="NUOXDRDTASE4"/>
</dbReference>
<dbReference type="PANTHER" id="PTHR43507">
    <property type="entry name" value="NADH-UBIQUINONE OXIDOREDUCTASE CHAIN 4"/>
    <property type="match status" value="1"/>
</dbReference>
<feature type="transmembrane region" description="Helical" evidence="16">
    <location>
        <begin position="205"/>
        <end position="222"/>
    </location>
</feature>
<keyword evidence="12 16" id="KW-0830">Ubiquinone</keyword>
<evidence type="ECO:0000256" key="14">
    <source>
        <dbReference type="ARBA" id="ARBA00023136"/>
    </source>
</evidence>
<feature type="transmembrane region" description="Helical" evidence="16">
    <location>
        <begin position="78"/>
        <end position="101"/>
    </location>
</feature>
<evidence type="ECO:0000256" key="11">
    <source>
        <dbReference type="ARBA" id="ARBA00023027"/>
    </source>
</evidence>
<keyword evidence="19" id="KW-0560">Oxidoreductase</keyword>
<evidence type="ECO:0000256" key="5">
    <source>
        <dbReference type="ARBA" id="ARBA00022448"/>
    </source>
</evidence>
<keyword evidence="8" id="KW-1278">Translocase</keyword>
<evidence type="ECO:0000256" key="4">
    <source>
        <dbReference type="ARBA" id="ARBA00021006"/>
    </source>
</evidence>
<dbReference type="AlphaFoldDB" id="A0A140CUV1"/>
<dbReference type="GO" id="GO:0031966">
    <property type="term" value="C:mitochondrial membrane"/>
    <property type="evidence" value="ECO:0007669"/>
    <property type="project" value="UniProtKB-SubCell"/>
</dbReference>
<keyword evidence="10 16" id="KW-1133">Transmembrane helix</keyword>
<organism evidence="19">
    <name type="scientific">Sycon ciliatum</name>
    <dbReference type="NCBI Taxonomy" id="27933"/>
    <lineage>
        <taxon>Eukaryota</taxon>
        <taxon>Metazoa</taxon>
        <taxon>Porifera</taxon>
        <taxon>Calcarea</taxon>
        <taxon>Calcaronea</taxon>
        <taxon>Leucosolenida</taxon>
        <taxon>Sycettidae</taxon>
        <taxon>Sycon</taxon>
    </lineage>
</organism>
<feature type="transmembrane region" description="Helical" evidence="16">
    <location>
        <begin position="176"/>
        <end position="199"/>
    </location>
</feature>
<dbReference type="EC" id="7.1.1.2" evidence="3 16"/>
<comment type="function">
    <text evidence="16">Core subunit of the mitochondrial membrane respiratory chain NADH dehydrogenase (Complex I) which catalyzes electron transfer from NADH through the respiratory chain, using ubiquinone as an electron acceptor. Essential for the catalytic activity and assembly of complex I.</text>
</comment>
<evidence type="ECO:0000256" key="15">
    <source>
        <dbReference type="ARBA" id="ARBA00049551"/>
    </source>
</evidence>
<keyword evidence="9 16" id="KW-0249">Electron transport</keyword>
<comment type="similarity">
    <text evidence="2 16">Belongs to the complex I subunit 4 family.</text>
</comment>
<feature type="transmembrane region" description="Helical" evidence="16">
    <location>
        <begin position="55"/>
        <end position="72"/>
    </location>
</feature>
<proteinExistence type="evidence at transcript level"/>